<reference evidence="2 3" key="1">
    <citation type="submission" date="2015-01" db="EMBL/GenBank/DDBJ databases">
        <title>Enhanced salinomycin production by adjusting the supply of polyketide extender units in Streptomyce albus DSM 41398.</title>
        <authorList>
            <person name="Lu C."/>
        </authorList>
    </citation>
    <scope>NUCLEOTIDE SEQUENCE [LARGE SCALE GENOMIC DNA]</scope>
    <source>
        <strain evidence="3">ATCC 21838 / DSM 41398 / FERM P-419 / JCM 4703 / NBRC 107858</strain>
    </source>
</reference>
<dbReference type="KEGG" id="sals:SLNWT_6856"/>
<evidence type="ECO:0000313" key="2">
    <source>
        <dbReference type="EMBL" id="AJE87232.1"/>
    </source>
</evidence>
<dbReference type="Proteomes" id="UP000031523">
    <property type="component" value="Chromosome"/>
</dbReference>
<protein>
    <submittedName>
        <fullName evidence="2">Uncharacterized protein</fullName>
    </submittedName>
</protein>
<evidence type="ECO:0000256" key="1">
    <source>
        <dbReference type="SAM" id="MobiDB-lite"/>
    </source>
</evidence>
<accession>A0A0B5F9T0</accession>
<gene>
    <name evidence="2" type="ORF">SLNWT_6856</name>
</gene>
<name>A0A0B5F9T0_STRA4</name>
<keyword evidence="3" id="KW-1185">Reference proteome</keyword>
<feature type="region of interest" description="Disordered" evidence="1">
    <location>
        <begin position="59"/>
        <end position="86"/>
    </location>
</feature>
<dbReference type="AlphaFoldDB" id="A0A0B5F9T0"/>
<dbReference type="EMBL" id="CP010519">
    <property type="protein sequence ID" value="AJE87232.1"/>
    <property type="molecule type" value="Genomic_DNA"/>
</dbReference>
<sequence length="86" mass="9670">MGTTTAPRWLRPYRRSNPFRRRTEVPGLRRSEVAVLADMSVEYYFEAGVSPAGPTCCTWPGPPTGPMPSPDRAAATRQWTPHRNLQ</sequence>
<evidence type="ECO:0000313" key="3">
    <source>
        <dbReference type="Proteomes" id="UP000031523"/>
    </source>
</evidence>
<proteinExistence type="predicted"/>
<feature type="compositionally biased region" description="Polar residues" evidence="1">
    <location>
        <begin position="77"/>
        <end position="86"/>
    </location>
</feature>
<feature type="compositionally biased region" description="Pro residues" evidence="1">
    <location>
        <begin position="60"/>
        <end position="69"/>
    </location>
</feature>
<organism evidence="2 3">
    <name type="scientific">Streptomyces albus (strain ATCC 21838 / DSM 41398 / FERM P-419 / JCM 4703 / NBRC 107858)</name>
    <dbReference type="NCBI Taxonomy" id="1081613"/>
    <lineage>
        <taxon>Bacteria</taxon>
        <taxon>Bacillati</taxon>
        <taxon>Actinomycetota</taxon>
        <taxon>Actinomycetes</taxon>
        <taxon>Kitasatosporales</taxon>
        <taxon>Streptomycetaceae</taxon>
        <taxon>Streptomyces</taxon>
    </lineage>
</organism>